<dbReference type="PANTHER" id="PTHR35902">
    <property type="entry name" value="S-LAYER DOMAIN-LIKE PROTEIN-RELATED"/>
    <property type="match status" value="1"/>
</dbReference>
<gene>
    <name evidence="2" type="ordered locus">Mpet_2751</name>
</gene>
<keyword evidence="3" id="KW-1185">Reference proteome</keyword>
<dbReference type="AlphaFoldDB" id="E1RGW5"/>
<dbReference type="HOGENOM" id="CLU_028008_0_0_2"/>
<dbReference type="STRING" id="679926.Mpet_2751"/>
<protein>
    <submittedName>
        <fullName evidence="2">S-layer-like domain-containing protein</fullName>
    </submittedName>
</protein>
<reference evidence="2 3" key="1">
    <citation type="journal article" date="2010" name="Stand. Genomic Sci.">
        <title>Complete genome sequence of Methanoplanus petrolearius type strain (SEBR 4847).</title>
        <authorList>
            <person name="Brambilla E."/>
            <person name="Djao O.D."/>
            <person name="Daligault H."/>
            <person name="Lapidus A."/>
            <person name="Lucas S."/>
            <person name="Hammon N."/>
            <person name="Nolan M."/>
            <person name="Tice H."/>
            <person name="Cheng J.F."/>
            <person name="Han C."/>
            <person name="Tapia R."/>
            <person name="Goodwin L."/>
            <person name="Pitluck S."/>
            <person name="Liolios K."/>
            <person name="Ivanova N."/>
            <person name="Mavromatis K."/>
            <person name="Mikhailova N."/>
            <person name="Pati A."/>
            <person name="Chen A."/>
            <person name="Palaniappan K."/>
            <person name="Land M."/>
            <person name="Hauser L."/>
            <person name="Chang Y.J."/>
            <person name="Jeffries C.D."/>
            <person name="Rohde M."/>
            <person name="Spring S."/>
            <person name="Sikorski J."/>
            <person name="Goker M."/>
            <person name="Woyke T."/>
            <person name="Bristow J."/>
            <person name="Eisen J.A."/>
            <person name="Markowitz V."/>
            <person name="Hugenholtz P."/>
            <person name="Kyrpides N.C."/>
            <person name="Klenk H.P."/>
        </authorList>
    </citation>
    <scope>NUCLEOTIDE SEQUENCE [LARGE SCALE GENOMIC DNA]</scope>
    <source>
        <strain evidence="3">DSM 11571 / OCM 486 / SEBR 4847</strain>
    </source>
</reference>
<organism evidence="2 3">
    <name type="scientific">Methanolacinia petrolearia (strain DSM 11571 / OCM 486 / SEBR 4847)</name>
    <name type="common">Methanoplanus petrolearius</name>
    <dbReference type="NCBI Taxonomy" id="679926"/>
    <lineage>
        <taxon>Archaea</taxon>
        <taxon>Methanobacteriati</taxon>
        <taxon>Methanobacteriota</taxon>
        <taxon>Stenosarchaea group</taxon>
        <taxon>Methanomicrobia</taxon>
        <taxon>Methanomicrobiales</taxon>
        <taxon>Methanomicrobiaceae</taxon>
        <taxon>Methanolacinia</taxon>
    </lineage>
</organism>
<keyword evidence="1" id="KW-0472">Membrane</keyword>
<dbReference type="EMBL" id="CP002117">
    <property type="protein sequence ID" value="ADN37494.1"/>
    <property type="molecule type" value="Genomic_DNA"/>
</dbReference>
<dbReference type="KEGG" id="mpi:Mpet_2751"/>
<dbReference type="Gene3D" id="2.60.40.10">
    <property type="entry name" value="Immunoglobulins"/>
    <property type="match status" value="1"/>
</dbReference>
<keyword evidence="1" id="KW-0812">Transmembrane</keyword>
<evidence type="ECO:0000313" key="3">
    <source>
        <dbReference type="Proteomes" id="UP000006565"/>
    </source>
</evidence>
<feature type="transmembrane region" description="Helical" evidence="1">
    <location>
        <begin position="421"/>
        <end position="439"/>
    </location>
</feature>
<evidence type="ECO:0000256" key="1">
    <source>
        <dbReference type="SAM" id="Phobius"/>
    </source>
</evidence>
<evidence type="ECO:0000313" key="2">
    <source>
        <dbReference type="EMBL" id="ADN37494.1"/>
    </source>
</evidence>
<dbReference type="eggNOG" id="arCOG02079">
    <property type="taxonomic scope" value="Archaea"/>
</dbReference>
<name>E1RGW5_METP4</name>
<dbReference type="Proteomes" id="UP000006565">
    <property type="component" value="Chromosome"/>
</dbReference>
<dbReference type="PANTHER" id="PTHR35902:SF3">
    <property type="entry name" value="NPCBM-ASSOCIATED, NEW3 DOMAIN OF ALPHA-GALACTOSIDASE"/>
    <property type="match status" value="1"/>
</dbReference>
<sequence length="448" mass="48493" precursor="true">MNCMASENKNRNTAAMGKPAVFLISVILLMLFATGPVAAGEKFVWSEPFLSATITGSNEFYPGNNYEIEIVIENMAEDTNEILTLYPNLVPVPPSAALGTEVTLLPGDSSAVIKSGSYMVGDILKGESATVSYIVYIPEDAKAGNYNLSLVTDSDYLSYGYLITESEIRYDYGESVQVINIPVKIKGKIIPGIISVDYENLDSGKQGYIGLTFKNDGYAYGKNAEAILTFPVGSPVTLEEGSVFIGNISPGETKNARFKAQVNESVNSGEYPADFIISYTDEYGNQAESDDVTVGISTGAGPKFEVVTEDITISPGETRKISVTYKNTGDATAYDASSRITANDPFTAVSDSAMLGEIAPGETVTAEYTISLDRTAIIKPYGLNTEIKYYDKLDNLCLSDELKVEITAEDRFDIVSAITNPVVVAILMAAVLLGIYYIYRKESREHED</sequence>
<dbReference type="InterPro" id="IPR013783">
    <property type="entry name" value="Ig-like_fold"/>
</dbReference>
<proteinExistence type="predicted"/>
<keyword evidence="1" id="KW-1133">Transmembrane helix</keyword>
<accession>E1RGW5</accession>